<evidence type="ECO:0000256" key="4">
    <source>
        <dbReference type="ARBA" id="ARBA00023163"/>
    </source>
</evidence>
<evidence type="ECO:0000259" key="5">
    <source>
        <dbReference type="PROSITE" id="PS50045"/>
    </source>
</evidence>
<evidence type="ECO:0000313" key="7">
    <source>
        <dbReference type="Proteomes" id="UP000095594"/>
    </source>
</evidence>
<dbReference type="OrthoDB" id="9803970at2"/>
<dbReference type="Pfam" id="PF00158">
    <property type="entry name" value="Sigma54_activat"/>
    <property type="match status" value="1"/>
</dbReference>
<dbReference type="CDD" id="cd00009">
    <property type="entry name" value="AAA"/>
    <property type="match status" value="1"/>
</dbReference>
<dbReference type="PANTHER" id="PTHR32071:SF57">
    <property type="entry name" value="C4-DICARBOXYLATE TRANSPORT TRANSCRIPTIONAL REGULATORY PROTEIN DCTD"/>
    <property type="match status" value="1"/>
</dbReference>
<protein>
    <submittedName>
        <fullName evidence="6">YgeV family transcriptional regulator</fullName>
    </submittedName>
</protein>
<dbReference type="AlphaFoldDB" id="A0A173Z8F0"/>
<reference evidence="6 7" key="1">
    <citation type="submission" date="2015-09" db="EMBL/GenBank/DDBJ databases">
        <authorList>
            <consortium name="Pathogen Informatics"/>
        </authorList>
    </citation>
    <scope>NUCLEOTIDE SEQUENCE [LARGE SCALE GENOMIC DNA]</scope>
    <source>
        <strain evidence="6 7">2789STDY5834856</strain>
    </source>
</reference>
<gene>
    <name evidence="6" type="primary">zraR</name>
    <name evidence="6" type="ORF">ERS852471_00401</name>
</gene>
<dbReference type="Gene3D" id="1.10.10.60">
    <property type="entry name" value="Homeodomain-like"/>
    <property type="match status" value="1"/>
</dbReference>
<feature type="domain" description="Sigma-54 factor interaction" evidence="5">
    <location>
        <begin position="273"/>
        <end position="503"/>
    </location>
</feature>
<dbReference type="PANTHER" id="PTHR32071">
    <property type="entry name" value="TRANSCRIPTIONAL REGULATORY PROTEIN"/>
    <property type="match status" value="1"/>
</dbReference>
<dbReference type="GO" id="GO:0006355">
    <property type="term" value="P:regulation of DNA-templated transcription"/>
    <property type="evidence" value="ECO:0007669"/>
    <property type="project" value="InterPro"/>
</dbReference>
<sequence length="588" mass="66421">MNSLYLKNIQDSVIRYAKVISNILKIDVEIVDKSLNRIAGTGIFEDRINENIKRSGFVYKETINKKRIHLIENPGEHILCKKCPEKDNCLEKMEVSFPIIYEEKVIGVIGVVCSTVEQKSRLLNDLGTIISFIEQISELISAKVSEYTKDMIQIKSLDFFKEIVNSVNDGVIVVNSNNSISSINKKGASELKLKSSVINKRISIDETDDKFNDNNVYQIKIDDIKYEVVGRLIQGSLDIDEYSKILIFNKLVNIKEEAVTLTYGNNKTDISCIVGESDAMKSLKKKIKSISNLKSTVLITGESGTGKELVARAIHAEGERRNKPFIAINCGAIPESLLESELFGYVKGAFSGANVNGRIGKFELANRGVIFLDEIGDMPLFLQVKLLRVLQEKTVVRVGSNKLTSLDIRIVAATNKDLKELVRKGKFREDLYYRLNVIPIEVPALRERGKDLALLVNVLVDKYNNLLNKSVNKIDDEVSEMFRKYKWQGNVRELENVVEFMVSISDERGIIDKSMLPESFIENYKELLNDSIDRSINIKEIIPLKEIEKLYIKKAIEKYGNTTEGKKIAAKKLGIGIATLYRKMDGLE</sequence>
<dbReference type="SUPFAM" id="SSF46689">
    <property type="entry name" value="Homeodomain-like"/>
    <property type="match status" value="1"/>
</dbReference>
<dbReference type="PROSITE" id="PS00675">
    <property type="entry name" value="SIGMA54_INTERACT_1"/>
    <property type="match status" value="1"/>
</dbReference>
<keyword evidence="2" id="KW-0067">ATP-binding</keyword>
<dbReference type="InterPro" id="IPR029016">
    <property type="entry name" value="GAF-like_dom_sf"/>
</dbReference>
<dbReference type="Gene3D" id="3.30.450.40">
    <property type="match status" value="1"/>
</dbReference>
<dbReference type="FunFam" id="3.40.50.300:FF:000006">
    <property type="entry name" value="DNA-binding transcriptional regulator NtrC"/>
    <property type="match status" value="1"/>
</dbReference>
<dbReference type="InterPro" id="IPR058031">
    <property type="entry name" value="AAA_lid_NorR"/>
</dbReference>
<dbReference type="RefSeq" id="WP_055263399.1">
    <property type="nucleotide sequence ID" value="NZ_CABIXQ010000002.1"/>
</dbReference>
<dbReference type="InterPro" id="IPR025662">
    <property type="entry name" value="Sigma_54_int_dom_ATP-bd_1"/>
</dbReference>
<dbReference type="InterPro" id="IPR002078">
    <property type="entry name" value="Sigma_54_int"/>
</dbReference>
<dbReference type="InterPro" id="IPR027417">
    <property type="entry name" value="P-loop_NTPase"/>
</dbReference>
<dbReference type="Proteomes" id="UP000095594">
    <property type="component" value="Unassembled WGS sequence"/>
</dbReference>
<keyword evidence="4" id="KW-0804">Transcription</keyword>
<dbReference type="GO" id="GO:0043565">
    <property type="term" value="F:sequence-specific DNA binding"/>
    <property type="evidence" value="ECO:0007669"/>
    <property type="project" value="InterPro"/>
</dbReference>
<proteinExistence type="predicted"/>
<dbReference type="Pfam" id="PF25601">
    <property type="entry name" value="AAA_lid_14"/>
    <property type="match status" value="1"/>
</dbReference>
<evidence type="ECO:0000256" key="3">
    <source>
        <dbReference type="ARBA" id="ARBA00023015"/>
    </source>
</evidence>
<keyword evidence="3" id="KW-0805">Transcription regulation</keyword>
<dbReference type="GO" id="GO:0005524">
    <property type="term" value="F:ATP binding"/>
    <property type="evidence" value="ECO:0007669"/>
    <property type="project" value="UniProtKB-KW"/>
</dbReference>
<dbReference type="Gene3D" id="3.40.50.300">
    <property type="entry name" value="P-loop containing nucleotide triphosphate hydrolases"/>
    <property type="match status" value="1"/>
</dbReference>
<keyword evidence="1" id="KW-0547">Nucleotide-binding</keyword>
<evidence type="ECO:0000256" key="1">
    <source>
        <dbReference type="ARBA" id="ARBA00022741"/>
    </source>
</evidence>
<dbReference type="PROSITE" id="PS50045">
    <property type="entry name" value="SIGMA54_INTERACT_4"/>
    <property type="match status" value="1"/>
</dbReference>
<evidence type="ECO:0000256" key="2">
    <source>
        <dbReference type="ARBA" id="ARBA00022840"/>
    </source>
</evidence>
<evidence type="ECO:0000313" key="6">
    <source>
        <dbReference type="EMBL" id="CUN71970.1"/>
    </source>
</evidence>
<dbReference type="Gene3D" id="1.10.8.60">
    <property type="match status" value="1"/>
</dbReference>
<dbReference type="SUPFAM" id="SSF52540">
    <property type="entry name" value="P-loop containing nucleoside triphosphate hydrolases"/>
    <property type="match status" value="1"/>
</dbReference>
<name>A0A173Z8F0_9CLOT</name>
<dbReference type="InterPro" id="IPR009057">
    <property type="entry name" value="Homeodomain-like_sf"/>
</dbReference>
<dbReference type="InterPro" id="IPR003593">
    <property type="entry name" value="AAA+_ATPase"/>
</dbReference>
<dbReference type="SMART" id="SM00382">
    <property type="entry name" value="AAA"/>
    <property type="match status" value="1"/>
</dbReference>
<dbReference type="EMBL" id="CYZX01000002">
    <property type="protein sequence ID" value="CUN71970.1"/>
    <property type="molecule type" value="Genomic_DNA"/>
</dbReference>
<accession>A0A173Z8F0</accession>
<dbReference type="Pfam" id="PF02954">
    <property type="entry name" value="HTH_8"/>
    <property type="match status" value="1"/>
</dbReference>
<dbReference type="InterPro" id="IPR002197">
    <property type="entry name" value="HTH_Fis"/>
</dbReference>
<organism evidence="6 7">
    <name type="scientific">Clostridium disporicum</name>
    <dbReference type="NCBI Taxonomy" id="84024"/>
    <lineage>
        <taxon>Bacteria</taxon>
        <taxon>Bacillati</taxon>
        <taxon>Bacillota</taxon>
        <taxon>Clostridia</taxon>
        <taxon>Eubacteriales</taxon>
        <taxon>Clostridiaceae</taxon>
        <taxon>Clostridium</taxon>
    </lineage>
</organism>